<dbReference type="InterPro" id="IPR041588">
    <property type="entry name" value="Integrase_H2C2"/>
</dbReference>
<dbReference type="Pfam" id="PF17921">
    <property type="entry name" value="Integrase_H2C2"/>
    <property type="match status" value="1"/>
</dbReference>
<evidence type="ECO:0000256" key="1">
    <source>
        <dbReference type="ARBA" id="ARBA00012493"/>
    </source>
</evidence>
<evidence type="ECO:0000256" key="2">
    <source>
        <dbReference type="ARBA" id="ARBA00022679"/>
    </source>
</evidence>
<dbReference type="GO" id="GO:0015074">
    <property type="term" value="P:DNA integration"/>
    <property type="evidence" value="ECO:0007669"/>
    <property type="project" value="InterPro"/>
</dbReference>
<accession>A0A6V7HLC1</accession>
<keyword evidence="4" id="KW-0540">Nuclease</keyword>
<evidence type="ECO:0000256" key="5">
    <source>
        <dbReference type="ARBA" id="ARBA00022759"/>
    </source>
</evidence>
<dbReference type="AlphaFoldDB" id="A0A6V7HLC1"/>
<dbReference type="SUPFAM" id="SSF53098">
    <property type="entry name" value="Ribonuclease H-like"/>
    <property type="match status" value="1"/>
</dbReference>
<reference evidence="9" key="1">
    <citation type="submission" date="2020-07" db="EMBL/GenBank/DDBJ databases">
        <authorList>
            <person name="Ferguson B K."/>
        </authorList>
    </citation>
    <scope>NUCLEOTIDE SEQUENCE</scope>
    <source>
        <strain evidence="9">L06</strain>
    </source>
</reference>
<proteinExistence type="predicted"/>
<keyword evidence="3" id="KW-0548">Nucleotidyltransferase</keyword>
<dbReference type="EMBL" id="CADCXW020000001">
    <property type="protein sequence ID" value="CAD1527609.1"/>
    <property type="molecule type" value="Genomic_DNA"/>
</dbReference>
<dbReference type="FunFam" id="3.30.70.270:FF:000020">
    <property type="entry name" value="Transposon Tf2-6 polyprotein-like Protein"/>
    <property type="match status" value="1"/>
</dbReference>
<dbReference type="InterPro" id="IPR050951">
    <property type="entry name" value="Retrovirus_Pol_polyprotein"/>
</dbReference>
<dbReference type="FunFam" id="3.10.20.370:FF:000001">
    <property type="entry name" value="Retrovirus-related Pol polyprotein from transposon 17.6-like protein"/>
    <property type="match status" value="1"/>
</dbReference>
<dbReference type="PROSITE" id="PS50994">
    <property type="entry name" value="INTEGRASE"/>
    <property type="match status" value="1"/>
</dbReference>
<dbReference type="SUPFAM" id="SSF56672">
    <property type="entry name" value="DNA/RNA polymerases"/>
    <property type="match status" value="1"/>
</dbReference>
<keyword evidence="6" id="KW-0378">Hydrolase</keyword>
<dbReference type="InterPro" id="IPR001584">
    <property type="entry name" value="Integrase_cat-core"/>
</dbReference>
<evidence type="ECO:0000259" key="8">
    <source>
        <dbReference type="PROSITE" id="PS50994"/>
    </source>
</evidence>
<dbReference type="InterPro" id="IPR043502">
    <property type="entry name" value="DNA/RNA_pol_sf"/>
</dbReference>
<keyword evidence="5" id="KW-0255">Endonuclease</keyword>
<feature type="domain" description="Integrase catalytic" evidence="8">
    <location>
        <begin position="360"/>
        <end position="517"/>
    </location>
</feature>
<dbReference type="Pfam" id="PF00665">
    <property type="entry name" value="rve"/>
    <property type="match status" value="1"/>
</dbReference>
<evidence type="ECO:0000256" key="7">
    <source>
        <dbReference type="ARBA" id="ARBA00022918"/>
    </source>
</evidence>
<dbReference type="GO" id="GO:0016787">
    <property type="term" value="F:hydrolase activity"/>
    <property type="evidence" value="ECO:0007669"/>
    <property type="project" value="UniProtKB-KW"/>
</dbReference>
<dbReference type="PANTHER" id="PTHR37984:SF5">
    <property type="entry name" value="PROTEIN NYNRIN-LIKE"/>
    <property type="match status" value="1"/>
</dbReference>
<dbReference type="Gene3D" id="3.30.70.270">
    <property type="match status" value="1"/>
</dbReference>
<evidence type="ECO:0000313" key="9">
    <source>
        <dbReference type="EMBL" id="CAD1527609.1"/>
    </source>
</evidence>
<dbReference type="Gene3D" id="1.10.340.70">
    <property type="match status" value="1"/>
</dbReference>
<evidence type="ECO:0000256" key="3">
    <source>
        <dbReference type="ARBA" id="ARBA00022695"/>
    </source>
</evidence>
<dbReference type="EC" id="2.7.7.49" evidence="1"/>
<protein>
    <recommendedName>
        <fullName evidence="1">RNA-directed DNA polymerase</fullName>
        <ecNumber evidence="1">2.7.7.49</ecNumber>
    </recommendedName>
</protein>
<evidence type="ECO:0000256" key="6">
    <source>
        <dbReference type="ARBA" id="ARBA00022801"/>
    </source>
</evidence>
<dbReference type="Pfam" id="PF17917">
    <property type="entry name" value="RT_RNaseH"/>
    <property type="match status" value="1"/>
</dbReference>
<dbReference type="InterPro" id="IPR041373">
    <property type="entry name" value="RT_RNaseH"/>
</dbReference>
<dbReference type="GO" id="GO:0004519">
    <property type="term" value="F:endonuclease activity"/>
    <property type="evidence" value="ECO:0007669"/>
    <property type="project" value="UniProtKB-KW"/>
</dbReference>
<dbReference type="GO" id="GO:0042575">
    <property type="term" value="C:DNA polymerase complex"/>
    <property type="evidence" value="ECO:0007669"/>
    <property type="project" value="UniProtKB-ARBA"/>
</dbReference>
<evidence type="ECO:0000256" key="4">
    <source>
        <dbReference type="ARBA" id="ARBA00022722"/>
    </source>
</evidence>
<sequence>MRPNPEKIQPILDYPIPRDRTQLRQFNGLVNWYHRHLKSISRIQGPLNKLTSPRVPWKWTDVEQQSFEAVKKPLAEAPRLRVPIPGHPFVLYTDASDFGLGAILVQVNPETKQERLIEVLSRPLRGAELHYNTSEKECLAVVWSVEKSRCYLEGMSFTVVTDHQALMWLHNLKSPSSRLARWAIYLYQYYMKIEHRRGTTNEAPDALSRMFDLDIDPLGWEQLVEETIQNRPQLNSICGTDWYESKFKLVKSQPDRFTEWKIENDILFYWQRDYEKALIDDENPWKKVVKPSEIQTILHENHDLPSAGHLGKDKTLDRIRQNYYWIGMTKDVKKYVKECEVCSKVKYNQKPIKGPLMRRPLQQPWSQISVDTVVSQTRTKKGNTCIIVVQDLYTKYIELFPLKNRMETKVVGVLDSIFDRWGTPKSIITDNGTEYINKDVKAFLIARGAEHITTPLSHPQSNPVERVNRAIKPMIASFITEKQNEWDLNSPKIQFAYNSVPHSGSRISPFYLNHGREATARYIPKPVDTSDPSIK</sequence>
<name>A0A6V7HLC1_9HYME</name>
<dbReference type="Gene3D" id="3.30.420.10">
    <property type="entry name" value="Ribonuclease H-like superfamily/Ribonuclease H"/>
    <property type="match status" value="1"/>
</dbReference>
<dbReference type="InterPro" id="IPR043128">
    <property type="entry name" value="Rev_trsase/Diguanyl_cyclase"/>
</dbReference>
<dbReference type="GO" id="GO:0003964">
    <property type="term" value="F:RNA-directed DNA polymerase activity"/>
    <property type="evidence" value="ECO:0007669"/>
    <property type="project" value="UniProtKB-KW"/>
</dbReference>
<dbReference type="CDD" id="cd09274">
    <property type="entry name" value="RNase_HI_RT_Ty3"/>
    <property type="match status" value="1"/>
</dbReference>
<dbReference type="FunFam" id="1.10.340.70:FF:000001">
    <property type="entry name" value="Retrovirus-related Pol polyprotein from transposon gypsy-like Protein"/>
    <property type="match status" value="1"/>
</dbReference>
<dbReference type="InterPro" id="IPR012337">
    <property type="entry name" value="RNaseH-like_sf"/>
</dbReference>
<dbReference type="PANTHER" id="PTHR37984">
    <property type="entry name" value="PROTEIN CBG26694"/>
    <property type="match status" value="1"/>
</dbReference>
<keyword evidence="2" id="KW-0808">Transferase</keyword>
<dbReference type="GO" id="GO:0003676">
    <property type="term" value="F:nucleic acid binding"/>
    <property type="evidence" value="ECO:0007669"/>
    <property type="project" value="InterPro"/>
</dbReference>
<keyword evidence="7" id="KW-0695">RNA-directed DNA polymerase</keyword>
<dbReference type="InterPro" id="IPR036397">
    <property type="entry name" value="RNaseH_sf"/>
</dbReference>
<gene>
    <name evidence="9" type="ORF">BBRV_LOCUS37</name>
</gene>
<organism evidence="9">
    <name type="scientific">Bracon brevicornis</name>
    <dbReference type="NCBI Taxonomy" id="1563983"/>
    <lineage>
        <taxon>Eukaryota</taxon>
        <taxon>Metazoa</taxon>
        <taxon>Ecdysozoa</taxon>
        <taxon>Arthropoda</taxon>
        <taxon>Hexapoda</taxon>
        <taxon>Insecta</taxon>
        <taxon>Pterygota</taxon>
        <taxon>Neoptera</taxon>
        <taxon>Endopterygota</taxon>
        <taxon>Hymenoptera</taxon>
        <taxon>Apocrita</taxon>
        <taxon>Ichneumonoidea</taxon>
        <taxon>Braconidae</taxon>
        <taxon>Braconinae</taxon>
        <taxon>Bracon</taxon>
    </lineage>
</organism>